<name>A0AAN7WX98_ELEMC</name>
<reference evidence="2 3" key="1">
    <citation type="journal article" date="2023" name="Genes (Basel)">
        <title>Chromosome-Level Genome Assembly and Circadian Gene Repertoire of the Patagonia Blennie Eleginops maclovinus-The Closest Ancestral Proxy of Antarctic Cryonotothenioids.</title>
        <authorList>
            <person name="Cheng C.C."/>
            <person name="Rivera-Colon A.G."/>
            <person name="Minhas B.F."/>
            <person name="Wilson L."/>
            <person name="Rayamajhi N."/>
            <person name="Vargas-Chacoff L."/>
            <person name="Catchen J.M."/>
        </authorList>
    </citation>
    <scope>NUCLEOTIDE SEQUENCE [LARGE SCALE GENOMIC DNA]</scope>
    <source>
        <strain evidence="2">JMC-PN-2008</strain>
    </source>
</reference>
<evidence type="ECO:0000313" key="3">
    <source>
        <dbReference type="Proteomes" id="UP001346869"/>
    </source>
</evidence>
<protein>
    <submittedName>
        <fullName evidence="2">Uncharacterized protein</fullName>
    </submittedName>
</protein>
<proteinExistence type="predicted"/>
<reference evidence="2 3" key="2">
    <citation type="journal article" date="2023" name="Mol. Biol. Evol.">
        <title>Genomics of Secondarily Temperate Adaptation in the Only Non-Antarctic Icefish.</title>
        <authorList>
            <person name="Rivera-Colon A.G."/>
            <person name="Rayamajhi N."/>
            <person name="Minhas B.F."/>
            <person name="Madrigal G."/>
            <person name="Bilyk K.T."/>
            <person name="Yoon V."/>
            <person name="Hune M."/>
            <person name="Gregory S."/>
            <person name="Cheng C.H.C."/>
            <person name="Catchen J.M."/>
        </authorList>
    </citation>
    <scope>NUCLEOTIDE SEQUENCE [LARGE SCALE GENOMIC DNA]</scope>
    <source>
        <strain evidence="2">JMC-PN-2008</strain>
    </source>
</reference>
<dbReference type="Proteomes" id="UP001346869">
    <property type="component" value="Unassembled WGS sequence"/>
</dbReference>
<feature type="region of interest" description="Disordered" evidence="1">
    <location>
        <begin position="1"/>
        <end position="28"/>
    </location>
</feature>
<feature type="compositionally biased region" description="Basic and acidic residues" evidence="1">
    <location>
        <begin position="7"/>
        <end position="22"/>
    </location>
</feature>
<organism evidence="2 3">
    <name type="scientific">Eleginops maclovinus</name>
    <name type="common">Patagonian blennie</name>
    <name type="synonym">Eleginus maclovinus</name>
    <dbReference type="NCBI Taxonomy" id="56733"/>
    <lineage>
        <taxon>Eukaryota</taxon>
        <taxon>Metazoa</taxon>
        <taxon>Chordata</taxon>
        <taxon>Craniata</taxon>
        <taxon>Vertebrata</taxon>
        <taxon>Euteleostomi</taxon>
        <taxon>Actinopterygii</taxon>
        <taxon>Neopterygii</taxon>
        <taxon>Teleostei</taxon>
        <taxon>Neoteleostei</taxon>
        <taxon>Acanthomorphata</taxon>
        <taxon>Eupercaria</taxon>
        <taxon>Perciformes</taxon>
        <taxon>Notothenioidei</taxon>
        <taxon>Eleginopidae</taxon>
        <taxon>Eleginops</taxon>
    </lineage>
</organism>
<accession>A0AAN7WX98</accession>
<evidence type="ECO:0000256" key="1">
    <source>
        <dbReference type="SAM" id="MobiDB-lite"/>
    </source>
</evidence>
<keyword evidence="3" id="KW-1185">Reference proteome</keyword>
<evidence type="ECO:0000313" key="2">
    <source>
        <dbReference type="EMBL" id="KAK5850477.1"/>
    </source>
</evidence>
<dbReference type="AlphaFoldDB" id="A0AAN7WX98"/>
<dbReference type="EMBL" id="JAUZQC010000022">
    <property type="protein sequence ID" value="KAK5850477.1"/>
    <property type="molecule type" value="Genomic_DNA"/>
</dbReference>
<comment type="caution">
    <text evidence="2">The sequence shown here is derived from an EMBL/GenBank/DDBJ whole genome shotgun (WGS) entry which is preliminary data.</text>
</comment>
<gene>
    <name evidence="2" type="ORF">PBY51_001357</name>
</gene>
<sequence length="76" mass="8746">MPALPRRPHDTEPKQPPRHDVELSSLTAPSQPIRTQLMCIYRPGYLAVTGRQREMAKATALWFCDYARPPEEKSKQ</sequence>